<dbReference type="EMBL" id="JADEXG010000004">
    <property type="protein sequence ID" value="MBE9076217.1"/>
    <property type="molecule type" value="Genomic_DNA"/>
</dbReference>
<keyword evidence="3" id="KW-1185">Reference proteome</keyword>
<organism evidence="2 3">
    <name type="scientific">Vasconcelosia minhoensis LEGE 07310</name>
    <dbReference type="NCBI Taxonomy" id="915328"/>
    <lineage>
        <taxon>Bacteria</taxon>
        <taxon>Bacillati</taxon>
        <taxon>Cyanobacteriota</taxon>
        <taxon>Cyanophyceae</taxon>
        <taxon>Nodosilineales</taxon>
        <taxon>Cymatolegaceae</taxon>
        <taxon>Vasconcelosia</taxon>
        <taxon>Vasconcelosia minhoensis</taxon>
    </lineage>
</organism>
<protein>
    <submittedName>
        <fullName evidence="2">Uncharacterized protein</fullName>
    </submittedName>
</protein>
<feature type="transmembrane region" description="Helical" evidence="1">
    <location>
        <begin position="198"/>
        <end position="226"/>
    </location>
</feature>
<gene>
    <name evidence="2" type="ORF">IQ241_02715</name>
</gene>
<feature type="transmembrane region" description="Helical" evidence="1">
    <location>
        <begin position="20"/>
        <end position="41"/>
    </location>
</feature>
<evidence type="ECO:0000313" key="3">
    <source>
        <dbReference type="Proteomes" id="UP000636505"/>
    </source>
</evidence>
<accession>A0A8J7A4N9</accession>
<sequence length="263" mass="30062">MILLLHGIEDLRWAMLPEKALAAAMLFWPGLLTRRLTWVSLSILAVWNNMGNWPFLVNHEYLITYWVLACTLALYAFVPTAVMAWNARLLIGLCFSFATLWKLLSGEYLDGSFLHLTVLLDPRLSSIALLSGVSAETLQANADLFSRLQTSGFSELRTNPLISSISLLLSYWTLLIEGLVALSFLCPRPRWLYQRRDWGLLLFTFTTYTIIPVFSFAAVLLVLGLAQCEYPQRERLYLQAWLLIPIWMVLPQALFYLLRLLVG</sequence>
<name>A0A8J7A4N9_9CYAN</name>
<keyword evidence="1" id="KW-0472">Membrane</keyword>
<keyword evidence="1" id="KW-0812">Transmembrane</keyword>
<proteinExistence type="predicted"/>
<dbReference type="AlphaFoldDB" id="A0A8J7A4N9"/>
<feature type="transmembrane region" description="Helical" evidence="1">
    <location>
        <begin position="61"/>
        <end position="78"/>
    </location>
</feature>
<reference evidence="2" key="1">
    <citation type="submission" date="2020-10" db="EMBL/GenBank/DDBJ databases">
        <authorList>
            <person name="Castelo-Branco R."/>
            <person name="Eusebio N."/>
            <person name="Adriana R."/>
            <person name="Vieira A."/>
            <person name="Brugerolle De Fraissinette N."/>
            <person name="Rezende De Castro R."/>
            <person name="Schneider M.P."/>
            <person name="Vasconcelos V."/>
            <person name="Leao P.N."/>
        </authorList>
    </citation>
    <scope>NUCLEOTIDE SEQUENCE</scope>
    <source>
        <strain evidence="2">LEGE 07310</strain>
    </source>
</reference>
<dbReference type="RefSeq" id="WP_193904882.1">
    <property type="nucleotide sequence ID" value="NZ_JADEXG010000004.1"/>
</dbReference>
<keyword evidence="1" id="KW-1133">Transmembrane helix</keyword>
<feature type="transmembrane region" description="Helical" evidence="1">
    <location>
        <begin position="238"/>
        <end position="258"/>
    </location>
</feature>
<evidence type="ECO:0000256" key="1">
    <source>
        <dbReference type="SAM" id="Phobius"/>
    </source>
</evidence>
<evidence type="ECO:0000313" key="2">
    <source>
        <dbReference type="EMBL" id="MBE9076217.1"/>
    </source>
</evidence>
<feature type="transmembrane region" description="Helical" evidence="1">
    <location>
        <begin position="161"/>
        <end position="186"/>
    </location>
</feature>
<dbReference type="Proteomes" id="UP000636505">
    <property type="component" value="Unassembled WGS sequence"/>
</dbReference>
<comment type="caution">
    <text evidence="2">The sequence shown here is derived from an EMBL/GenBank/DDBJ whole genome shotgun (WGS) entry which is preliminary data.</text>
</comment>